<evidence type="ECO:0000313" key="2">
    <source>
        <dbReference type="Proteomes" id="UP000828390"/>
    </source>
</evidence>
<dbReference type="SUPFAM" id="SSF57667">
    <property type="entry name" value="beta-beta-alpha zinc fingers"/>
    <property type="match status" value="1"/>
</dbReference>
<comment type="caution">
    <text evidence="1">The sequence shown here is derived from an EMBL/GenBank/DDBJ whole genome shotgun (WGS) entry which is preliminary data.</text>
</comment>
<reference evidence="1" key="1">
    <citation type="journal article" date="2019" name="bioRxiv">
        <title>The Genome of the Zebra Mussel, Dreissena polymorpha: A Resource for Invasive Species Research.</title>
        <authorList>
            <person name="McCartney M.A."/>
            <person name="Auch B."/>
            <person name="Kono T."/>
            <person name="Mallez S."/>
            <person name="Zhang Y."/>
            <person name="Obille A."/>
            <person name="Becker A."/>
            <person name="Abrahante J.E."/>
            <person name="Garbe J."/>
            <person name="Badalamenti J.P."/>
            <person name="Herman A."/>
            <person name="Mangelson H."/>
            <person name="Liachko I."/>
            <person name="Sullivan S."/>
            <person name="Sone E.D."/>
            <person name="Koren S."/>
            <person name="Silverstein K.A.T."/>
            <person name="Beckman K.B."/>
            <person name="Gohl D.M."/>
        </authorList>
    </citation>
    <scope>NUCLEOTIDE SEQUENCE</scope>
    <source>
        <strain evidence="1">Duluth1</strain>
        <tissue evidence="1">Whole animal</tissue>
    </source>
</reference>
<keyword evidence="2" id="KW-1185">Reference proteome</keyword>
<sequence>MMDDPTPTKRPRLLSETISYIMKPKRAPTVDVKPSQQLQGMPFVWEQCGREVKTQSGISKHKATHAREGKYFCCGKAFLGD</sequence>
<name>A0A9D4HA57_DREPO</name>
<dbReference type="Proteomes" id="UP000828390">
    <property type="component" value="Unassembled WGS sequence"/>
</dbReference>
<organism evidence="1 2">
    <name type="scientific">Dreissena polymorpha</name>
    <name type="common">Zebra mussel</name>
    <name type="synonym">Mytilus polymorpha</name>
    <dbReference type="NCBI Taxonomy" id="45954"/>
    <lineage>
        <taxon>Eukaryota</taxon>
        <taxon>Metazoa</taxon>
        <taxon>Spiralia</taxon>
        <taxon>Lophotrochozoa</taxon>
        <taxon>Mollusca</taxon>
        <taxon>Bivalvia</taxon>
        <taxon>Autobranchia</taxon>
        <taxon>Heteroconchia</taxon>
        <taxon>Euheterodonta</taxon>
        <taxon>Imparidentia</taxon>
        <taxon>Neoheterodontei</taxon>
        <taxon>Myida</taxon>
        <taxon>Dreissenoidea</taxon>
        <taxon>Dreissenidae</taxon>
        <taxon>Dreissena</taxon>
    </lineage>
</organism>
<dbReference type="Gene3D" id="3.30.160.60">
    <property type="entry name" value="Classic Zinc Finger"/>
    <property type="match status" value="1"/>
</dbReference>
<accession>A0A9D4HA57</accession>
<gene>
    <name evidence="1" type="ORF">DPMN_102922</name>
</gene>
<dbReference type="AlphaFoldDB" id="A0A9D4HA57"/>
<evidence type="ECO:0000313" key="1">
    <source>
        <dbReference type="EMBL" id="KAH3829694.1"/>
    </source>
</evidence>
<protein>
    <recommendedName>
        <fullName evidence="3">C2H2-type domain-containing protein</fullName>
    </recommendedName>
</protein>
<reference evidence="1" key="2">
    <citation type="submission" date="2020-11" db="EMBL/GenBank/DDBJ databases">
        <authorList>
            <person name="McCartney M.A."/>
            <person name="Auch B."/>
            <person name="Kono T."/>
            <person name="Mallez S."/>
            <person name="Becker A."/>
            <person name="Gohl D.M."/>
            <person name="Silverstein K.A.T."/>
            <person name="Koren S."/>
            <person name="Bechman K.B."/>
            <person name="Herman A."/>
            <person name="Abrahante J.E."/>
            <person name="Garbe J."/>
        </authorList>
    </citation>
    <scope>NUCLEOTIDE SEQUENCE</scope>
    <source>
        <strain evidence="1">Duluth1</strain>
        <tissue evidence="1">Whole animal</tissue>
    </source>
</reference>
<proteinExistence type="predicted"/>
<dbReference type="EMBL" id="JAIWYP010000004">
    <property type="protein sequence ID" value="KAH3829694.1"/>
    <property type="molecule type" value="Genomic_DNA"/>
</dbReference>
<evidence type="ECO:0008006" key="3">
    <source>
        <dbReference type="Google" id="ProtNLM"/>
    </source>
</evidence>
<dbReference type="InterPro" id="IPR036236">
    <property type="entry name" value="Znf_C2H2_sf"/>
</dbReference>